<evidence type="ECO:0000313" key="2">
    <source>
        <dbReference type="Proteomes" id="UP001164539"/>
    </source>
</evidence>
<gene>
    <name evidence="1" type="ORF">OWV82_020313</name>
</gene>
<name>A0ACC1X7Q4_MELAZ</name>
<proteinExistence type="predicted"/>
<dbReference type="EMBL" id="CM051404">
    <property type="protein sequence ID" value="KAJ4706688.1"/>
    <property type="molecule type" value="Genomic_DNA"/>
</dbReference>
<protein>
    <submittedName>
        <fullName evidence="1">Uncharacterized protein</fullName>
    </submittedName>
</protein>
<organism evidence="1 2">
    <name type="scientific">Melia azedarach</name>
    <name type="common">Chinaberry tree</name>
    <dbReference type="NCBI Taxonomy" id="155640"/>
    <lineage>
        <taxon>Eukaryota</taxon>
        <taxon>Viridiplantae</taxon>
        <taxon>Streptophyta</taxon>
        <taxon>Embryophyta</taxon>
        <taxon>Tracheophyta</taxon>
        <taxon>Spermatophyta</taxon>
        <taxon>Magnoliopsida</taxon>
        <taxon>eudicotyledons</taxon>
        <taxon>Gunneridae</taxon>
        <taxon>Pentapetalae</taxon>
        <taxon>rosids</taxon>
        <taxon>malvids</taxon>
        <taxon>Sapindales</taxon>
        <taxon>Meliaceae</taxon>
        <taxon>Melia</taxon>
    </lineage>
</organism>
<evidence type="ECO:0000313" key="1">
    <source>
        <dbReference type="EMBL" id="KAJ4706688.1"/>
    </source>
</evidence>
<comment type="caution">
    <text evidence="1">The sequence shown here is derived from an EMBL/GenBank/DDBJ whole genome shotgun (WGS) entry which is preliminary data.</text>
</comment>
<dbReference type="Proteomes" id="UP001164539">
    <property type="component" value="Chromosome 11"/>
</dbReference>
<keyword evidence="2" id="KW-1185">Reference proteome</keyword>
<reference evidence="1 2" key="1">
    <citation type="journal article" date="2023" name="Science">
        <title>Complex scaffold remodeling in plant triterpene biosynthesis.</title>
        <authorList>
            <person name="De La Pena R."/>
            <person name="Hodgson H."/>
            <person name="Liu J.C."/>
            <person name="Stephenson M.J."/>
            <person name="Martin A.C."/>
            <person name="Owen C."/>
            <person name="Harkess A."/>
            <person name="Leebens-Mack J."/>
            <person name="Jimenez L.E."/>
            <person name="Osbourn A."/>
            <person name="Sattely E.S."/>
        </authorList>
    </citation>
    <scope>NUCLEOTIDE SEQUENCE [LARGE SCALE GENOMIC DNA]</scope>
    <source>
        <strain evidence="2">cv. JPN11</strain>
        <tissue evidence="1">Leaf</tissue>
    </source>
</reference>
<accession>A0ACC1X7Q4</accession>
<sequence>MINMASSSSRTLPDYFKPLKKRSAKQDICLPTDFPQDLINKIKGMVIHSPDYPRPCEKTCHRVWDFMATCEVYSPDEPISRLFEPHPEPYRMHQRIFRATKRFYNVIDGDTNWGHSLIAEEASQAYYIFWLWINLYPAAILFEPGCIHRSRRYTQGRWFDRLFAPIFEDLLTLTLKGGFQITHDTIIIIQLQDIWGEREFPFVQIVTHQHQRNEPLSPGIMNTPDLYFKERIHIARLNNDIDDEAEATMYHHQWLRESGQEEQITPPSSPAPFHDWDDWSPVQYFPDYDNDSGTIYRSDKATLGHDLEEQILGVITESQVPHDLFTEYSVKELGLISVIPEVRRWYWLVLLFLF</sequence>